<feature type="transmembrane region" description="Helical" evidence="3">
    <location>
        <begin position="647"/>
        <end position="674"/>
    </location>
</feature>
<sequence>MRRTMTQHLNDRPAGEEPAGARPPRRDQARRFSLAAAVVALALFAMAVWHGPAGSAKPSEAPLPGLSECSDCHNPGPPTTKRIPDEGPNFDASLRGSAHATVRCDGCHAELKGGDFPHEPKLKKVDCGSCHAEEKKLHDESLHGQAEARGEKLAPTCKGCHGTHNVLRPKDPASPVYVVNIPLLCNKCHREGSPVQSFYKIPKDSILTNYRESIHGEGLYRKGLLTTAVCTSCHTAHNQLPHTDARSSIARHNVAKTCEKCHVRIEAVHAKVVRGELWERSPNQVPACVDCHEPHKARRVFYTQGMADANCMMCHSKPDLSTTRDGKKVSLHVDAAHLEGSRHAKIACAQCHTGANPSLLRPCATVRPKVDCSVCHAEVVKVYQSSIHGTLAAKGSPDAPECTDCHGTHGIQSHLEVDSKTYARNVPTLCGSCHRTGKKAALRYKGDQKEILEHYEESIHGKGLVKSGLVVTATCADCHSPHGELPAKDPASTVNRANIAGTCAKCHRGIYEQFEQSVHSPAVTKHLKKDQKLPVCSDCHSSHTIGRTDTENFRLTIMTQCGNCHGELAESYFETYHGKVSKLGFLKTAKCYDCHGAHDILPPTNPASHLSRENIVATCAKCHPGSNRRFAGYLTHATHHDQKKYPILFFVFWAMTGLLVVTFLVAGLHTLAWLPRSLAYRRHLEETHALESKQHVRRFTTRMRNMHLMVISSFLTLAITGMTLKFSYTPWAHFLSRLLGGFEMAGLLHRMGAIVTFGYFAFHLVDLFQRKAATGKSWLKFITDNTGMMFSPVDGKEFIGSIKWFLGKGPRPQYGRWTYWEKFDYFAVFWGVAVIGASGLLLWFPTFFTKFVPGWVLNVATIIHSDEALLAVGFIFTVHFFNTHFRPEKFPMDTVIFTGGIPLDEFKEDRPREYEELVKSGELEKRLIPAPDERDVKGWKIFGTIALSLGVIMILLILYAALFSYR</sequence>
<dbReference type="PANTHER" id="PTHR35038">
    <property type="entry name" value="DISSIMILATORY SULFITE REDUCTASE SIRA"/>
    <property type="match status" value="1"/>
</dbReference>
<gene>
    <name evidence="5" type="ORF">HZA61_11965</name>
</gene>
<feature type="transmembrane region" description="Helical" evidence="3">
    <location>
        <begin position="868"/>
        <end position="885"/>
    </location>
</feature>
<dbReference type="Pfam" id="PF09699">
    <property type="entry name" value="Paired_CXXCH_1"/>
    <property type="match status" value="1"/>
</dbReference>
<feature type="transmembrane region" description="Helical" evidence="3">
    <location>
        <begin position="825"/>
        <end position="848"/>
    </location>
</feature>
<dbReference type="InterPro" id="IPR016174">
    <property type="entry name" value="Di-haem_cyt_TM"/>
</dbReference>
<protein>
    <recommendedName>
        <fullName evidence="4">Doubled CXXCH motif domain-containing protein</fullName>
    </recommendedName>
</protein>
<proteinExistence type="predicted"/>
<dbReference type="SUPFAM" id="SSF48695">
    <property type="entry name" value="Multiheme cytochromes"/>
    <property type="match status" value="3"/>
</dbReference>
<evidence type="ECO:0000256" key="2">
    <source>
        <dbReference type="SAM" id="MobiDB-lite"/>
    </source>
</evidence>
<evidence type="ECO:0000256" key="1">
    <source>
        <dbReference type="ARBA" id="ARBA00022729"/>
    </source>
</evidence>
<evidence type="ECO:0000313" key="6">
    <source>
        <dbReference type="Proteomes" id="UP000696931"/>
    </source>
</evidence>
<feature type="transmembrane region" description="Helical" evidence="3">
    <location>
        <begin position="941"/>
        <end position="962"/>
    </location>
</feature>
<dbReference type="Gene3D" id="1.20.950.20">
    <property type="entry name" value="Transmembrane di-heme cytochromes, Chain C"/>
    <property type="match status" value="1"/>
</dbReference>
<keyword evidence="3" id="KW-0472">Membrane</keyword>
<feature type="region of interest" description="Disordered" evidence="2">
    <location>
        <begin position="53"/>
        <end position="91"/>
    </location>
</feature>
<dbReference type="SUPFAM" id="SSF81342">
    <property type="entry name" value="Transmembrane di-heme cytochromes"/>
    <property type="match status" value="1"/>
</dbReference>
<dbReference type="InterPro" id="IPR051829">
    <property type="entry name" value="Multiheme_Cytochr_ET"/>
</dbReference>
<dbReference type="CDD" id="cd08168">
    <property type="entry name" value="Cytochrom_C3"/>
    <property type="match status" value="1"/>
</dbReference>
<dbReference type="InterPro" id="IPR010177">
    <property type="entry name" value="Paired_CXXCH_1"/>
</dbReference>
<dbReference type="GO" id="GO:0022904">
    <property type="term" value="P:respiratory electron transport chain"/>
    <property type="evidence" value="ECO:0007669"/>
    <property type="project" value="InterPro"/>
</dbReference>
<feature type="transmembrane region" description="Helical" evidence="3">
    <location>
        <begin position="32"/>
        <end position="49"/>
    </location>
</feature>
<name>A0A933SHW0_UNCEI</name>
<dbReference type="AlphaFoldDB" id="A0A933SHW0"/>
<dbReference type="Gene3D" id="3.90.10.10">
    <property type="entry name" value="Cytochrome C3"/>
    <property type="match status" value="2"/>
</dbReference>
<keyword evidence="3" id="KW-1133">Transmembrane helix</keyword>
<keyword evidence="1" id="KW-0732">Signal</keyword>
<reference evidence="5" key="1">
    <citation type="submission" date="2020-07" db="EMBL/GenBank/DDBJ databases">
        <title>Huge and variable diversity of episymbiotic CPR bacteria and DPANN archaea in groundwater ecosystems.</title>
        <authorList>
            <person name="He C.Y."/>
            <person name="Keren R."/>
            <person name="Whittaker M."/>
            <person name="Farag I.F."/>
            <person name="Doudna J."/>
            <person name="Cate J.H.D."/>
            <person name="Banfield J.F."/>
        </authorList>
    </citation>
    <scope>NUCLEOTIDE SEQUENCE</scope>
    <source>
        <strain evidence="5">NC_groundwater_1813_Pr3_B-0.1um_71_17</strain>
    </source>
</reference>
<dbReference type="GO" id="GO:0016020">
    <property type="term" value="C:membrane"/>
    <property type="evidence" value="ECO:0007669"/>
    <property type="project" value="InterPro"/>
</dbReference>
<feature type="transmembrane region" description="Helical" evidence="3">
    <location>
        <begin position="707"/>
        <end position="728"/>
    </location>
</feature>
<organism evidence="5 6">
    <name type="scientific">Eiseniibacteriota bacterium</name>
    <dbReference type="NCBI Taxonomy" id="2212470"/>
    <lineage>
        <taxon>Bacteria</taxon>
        <taxon>Candidatus Eiseniibacteriota</taxon>
    </lineage>
</organism>
<dbReference type="InterPro" id="IPR036280">
    <property type="entry name" value="Multihaem_cyt_sf"/>
</dbReference>
<dbReference type="Proteomes" id="UP000696931">
    <property type="component" value="Unassembled WGS sequence"/>
</dbReference>
<feature type="region of interest" description="Disordered" evidence="2">
    <location>
        <begin position="1"/>
        <end position="28"/>
    </location>
</feature>
<feature type="transmembrane region" description="Helical" evidence="3">
    <location>
        <begin position="748"/>
        <end position="768"/>
    </location>
</feature>
<evidence type="ECO:0000259" key="4">
    <source>
        <dbReference type="Pfam" id="PF09699"/>
    </source>
</evidence>
<dbReference type="Gene3D" id="1.10.780.10">
    <property type="entry name" value="Hydroxylamine Oxidoreductase, Chain A, domain 1"/>
    <property type="match status" value="1"/>
</dbReference>
<accession>A0A933SHW0</accession>
<evidence type="ECO:0000313" key="5">
    <source>
        <dbReference type="EMBL" id="MBI5170199.1"/>
    </source>
</evidence>
<feature type="domain" description="Doubled CXXCH motif" evidence="4">
    <location>
        <begin position="471"/>
        <end position="508"/>
    </location>
</feature>
<dbReference type="EMBL" id="JACRIW010000083">
    <property type="protein sequence ID" value="MBI5170199.1"/>
    <property type="molecule type" value="Genomic_DNA"/>
</dbReference>
<comment type="caution">
    <text evidence="5">The sequence shown here is derived from an EMBL/GenBank/DDBJ whole genome shotgun (WGS) entry which is preliminary data.</text>
</comment>
<evidence type="ECO:0000256" key="3">
    <source>
        <dbReference type="SAM" id="Phobius"/>
    </source>
</evidence>
<dbReference type="GO" id="GO:0016491">
    <property type="term" value="F:oxidoreductase activity"/>
    <property type="evidence" value="ECO:0007669"/>
    <property type="project" value="TreeGrafter"/>
</dbReference>
<keyword evidence="3" id="KW-0812">Transmembrane</keyword>
<dbReference type="PANTHER" id="PTHR35038:SF6">
    <property type="entry name" value="SURFACE LOCALIZED DECAHEME CYTOCHROME C LIPOPROTEIN"/>
    <property type="match status" value="1"/>
</dbReference>